<dbReference type="InterPro" id="IPR051257">
    <property type="entry name" value="Diverse_CBS-Domain"/>
</dbReference>
<feature type="domain" description="BON" evidence="3">
    <location>
        <begin position="155"/>
        <end position="223"/>
    </location>
</feature>
<feature type="domain" description="CBS" evidence="4">
    <location>
        <begin position="7"/>
        <end position="65"/>
    </location>
</feature>
<dbReference type="InterPro" id="IPR007055">
    <property type="entry name" value="BON_dom"/>
</dbReference>
<dbReference type="InterPro" id="IPR000644">
    <property type="entry name" value="CBS_dom"/>
</dbReference>
<keyword evidence="1 2" id="KW-0129">CBS domain</keyword>
<evidence type="ECO:0000259" key="4">
    <source>
        <dbReference type="PROSITE" id="PS51371"/>
    </source>
</evidence>
<evidence type="ECO:0000256" key="2">
    <source>
        <dbReference type="PROSITE-ProRule" id="PRU00703"/>
    </source>
</evidence>
<dbReference type="PANTHER" id="PTHR43080:SF2">
    <property type="entry name" value="CBS DOMAIN-CONTAINING PROTEIN"/>
    <property type="match status" value="1"/>
</dbReference>
<accession>A0ABP3R328</accession>
<protein>
    <submittedName>
        <fullName evidence="5">CBS domain-containing protein</fullName>
    </submittedName>
</protein>
<dbReference type="Pfam" id="PF00571">
    <property type="entry name" value="CBS"/>
    <property type="match status" value="2"/>
</dbReference>
<evidence type="ECO:0000256" key="1">
    <source>
        <dbReference type="ARBA" id="ARBA00023122"/>
    </source>
</evidence>
<evidence type="ECO:0000313" key="5">
    <source>
        <dbReference type="EMBL" id="GAA0600832.1"/>
    </source>
</evidence>
<dbReference type="EMBL" id="BAAAFZ010000074">
    <property type="protein sequence ID" value="GAA0600832.1"/>
    <property type="molecule type" value="Genomic_DNA"/>
</dbReference>
<gene>
    <name evidence="5" type="ORF">GCM10009416_43480</name>
</gene>
<dbReference type="SUPFAM" id="SSF54631">
    <property type="entry name" value="CBS-domain pair"/>
    <property type="match status" value="1"/>
</dbReference>
<dbReference type="PANTHER" id="PTHR43080">
    <property type="entry name" value="CBS DOMAIN-CONTAINING PROTEIN CBSX3, MITOCHONDRIAL"/>
    <property type="match status" value="1"/>
</dbReference>
<name>A0ABP3R328_9PROT</name>
<dbReference type="SMART" id="SM00116">
    <property type="entry name" value="CBS"/>
    <property type="match status" value="2"/>
</dbReference>
<reference evidence="6" key="1">
    <citation type="journal article" date="2019" name="Int. J. Syst. Evol. Microbiol.">
        <title>The Global Catalogue of Microorganisms (GCM) 10K type strain sequencing project: providing services to taxonomists for standard genome sequencing and annotation.</title>
        <authorList>
            <consortium name="The Broad Institute Genomics Platform"/>
            <consortium name="The Broad Institute Genome Sequencing Center for Infectious Disease"/>
            <person name="Wu L."/>
            <person name="Ma J."/>
        </authorList>
    </citation>
    <scope>NUCLEOTIDE SEQUENCE [LARGE SCALE GENOMIC DNA]</scope>
    <source>
        <strain evidence="6">JCM 9933</strain>
    </source>
</reference>
<dbReference type="Pfam" id="PF04972">
    <property type="entry name" value="BON"/>
    <property type="match status" value="1"/>
</dbReference>
<feature type="domain" description="CBS" evidence="4">
    <location>
        <begin position="94"/>
        <end position="151"/>
    </location>
</feature>
<dbReference type="PIRSF" id="PIRSF036990">
    <property type="entry name" value="UCP036990_CBS_BON"/>
    <property type="match status" value="1"/>
</dbReference>
<dbReference type="InterPro" id="IPR046342">
    <property type="entry name" value="CBS_dom_sf"/>
</dbReference>
<evidence type="ECO:0000313" key="6">
    <source>
        <dbReference type="Proteomes" id="UP001501588"/>
    </source>
</evidence>
<dbReference type="PROSITE" id="PS50914">
    <property type="entry name" value="BON"/>
    <property type="match status" value="1"/>
</dbReference>
<sequence length="229" mass="24594">MKARELMSTNLVVVPPETPATAVAALLASRGISAVPVVDASGAPVGVVTEGDLIRRLADEKPGPVAWFFGLFKDPGKLAERFAKARGATARDVMTADLATVGEDADAGEIAKLMERRRIRRVPVVKDGKLVGVVSRADLLRAVLAPEPQEKALADDTAILRAVLAAMREQPWVDSFWVFPDVRDGVVALCGFHRSEAVRRGLKVLAEGVPGVKRVEDKTEPMPTLARLF</sequence>
<dbReference type="CDD" id="cd04586">
    <property type="entry name" value="CBS_pair_BON_assoc"/>
    <property type="match status" value="1"/>
</dbReference>
<proteinExistence type="predicted"/>
<evidence type="ECO:0000259" key="3">
    <source>
        <dbReference type="PROSITE" id="PS50914"/>
    </source>
</evidence>
<dbReference type="Gene3D" id="3.10.580.10">
    <property type="entry name" value="CBS-domain"/>
    <property type="match status" value="1"/>
</dbReference>
<dbReference type="Gene3D" id="3.30.1340.30">
    <property type="match status" value="1"/>
</dbReference>
<keyword evidence="6" id="KW-1185">Reference proteome</keyword>
<organism evidence="5 6">
    <name type="scientific">Craurococcus roseus</name>
    <dbReference type="NCBI Taxonomy" id="77585"/>
    <lineage>
        <taxon>Bacteria</taxon>
        <taxon>Pseudomonadati</taxon>
        <taxon>Pseudomonadota</taxon>
        <taxon>Alphaproteobacteria</taxon>
        <taxon>Acetobacterales</taxon>
        <taxon>Acetobacteraceae</taxon>
        <taxon>Craurococcus</taxon>
    </lineage>
</organism>
<dbReference type="Proteomes" id="UP001501588">
    <property type="component" value="Unassembled WGS sequence"/>
</dbReference>
<comment type="caution">
    <text evidence="5">The sequence shown here is derived from an EMBL/GenBank/DDBJ whole genome shotgun (WGS) entry which is preliminary data.</text>
</comment>
<dbReference type="PROSITE" id="PS51371">
    <property type="entry name" value="CBS"/>
    <property type="match status" value="2"/>
</dbReference>
<dbReference type="InterPro" id="IPR017080">
    <property type="entry name" value="UCP036990_CBS_BON"/>
</dbReference>